<evidence type="ECO:0000256" key="1">
    <source>
        <dbReference type="SAM" id="MobiDB-lite"/>
    </source>
</evidence>
<dbReference type="RefSeq" id="WP_231926679.1">
    <property type="nucleotide sequence ID" value="NZ_JBHLYF010000002.1"/>
</dbReference>
<feature type="compositionally biased region" description="Basic and acidic residues" evidence="1">
    <location>
        <begin position="124"/>
        <end position="134"/>
    </location>
</feature>
<dbReference type="Proteomes" id="UP000198210">
    <property type="component" value="Chromosome I"/>
</dbReference>
<accession>A0A1C5JUM8</accession>
<proteinExistence type="predicted"/>
<name>A0A1C5JUM8_9ACTN</name>
<feature type="compositionally biased region" description="Pro residues" evidence="1">
    <location>
        <begin position="265"/>
        <end position="275"/>
    </location>
</feature>
<dbReference type="AlphaFoldDB" id="A0A1C5JUM8"/>
<protein>
    <submittedName>
        <fullName evidence="2">Uncharacterized protein</fullName>
    </submittedName>
</protein>
<sequence>MSQPQPAADRPADGSTPVPGRDRDPAVTDGATAVPVPPDAAPVADPADGPAGEPVTAPTSPAAPTADEAAPPARTTPPARDGAPAEQAGPQPTRVEPSGASPDTARPADPQEAGNEPAAAPDPTRVESTREEPAPRWSGSAAVPPPPPRKRGWGESAEPTPVPPVAYPEHQVPVDPWAGADTGGWDLPSTAFPALPPTLSYTAPHPAPPVTPSHPPPVTPPPGVPAAPVPPVVTTRPAPAPPLPAPPLPAPPAPARPPKQRRSAAPPPVTPPPGWQAPRGYVPVPVRRRRRWPWVLLLTVACCCGVPLWWVQPLTTQYPVSAALPERALGLSLRDDAVSKATARKLEAEVRATQLLSEDTFAGVYDTTDGKRVTLFGGTGIRFTPETDADDELTRLTERYALAPSVPVETGVRGRYERCAVGREDGDAVVVCTSVDHGSIATAVFTRLSLDDSAALLDRLRQRVVTPDQSS</sequence>
<reference evidence="2 3" key="1">
    <citation type="submission" date="2016-06" db="EMBL/GenBank/DDBJ databases">
        <authorList>
            <person name="Kjaerup R.B."/>
            <person name="Dalgaard T.S."/>
            <person name="Juul-Madsen H.R."/>
        </authorList>
    </citation>
    <scope>NUCLEOTIDE SEQUENCE [LARGE SCALE GENOMIC DNA]</scope>
    <source>
        <strain evidence="2 3">DSM 45097</strain>
    </source>
</reference>
<feature type="compositionally biased region" description="Low complexity" evidence="1">
    <location>
        <begin position="41"/>
        <end position="85"/>
    </location>
</feature>
<evidence type="ECO:0000313" key="3">
    <source>
        <dbReference type="Proteomes" id="UP000198210"/>
    </source>
</evidence>
<dbReference type="EMBL" id="LT607751">
    <property type="protein sequence ID" value="SCG74284.1"/>
    <property type="molecule type" value="Genomic_DNA"/>
</dbReference>
<feature type="region of interest" description="Disordered" evidence="1">
    <location>
        <begin position="1"/>
        <end position="281"/>
    </location>
</feature>
<feature type="compositionally biased region" description="Pro residues" evidence="1">
    <location>
        <begin position="205"/>
        <end position="231"/>
    </location>
</feature>
<feature type="compositionally biased region" description="Pro residues" evidence="1">
    <location>
        <begin position="238"/>
        <end position="257"/>
    </location>
</feature>
<dbReference type="PRINTS" id="PR01217">
    <property type="entry name" value="PRICHEXTENSN"/>
</dbReference>
<gene>
    <name evidence="2" type="ORF">GA0074704_5017</name>
</gene>
<keyword evidence="3" id="KW-1185">Reference proteome</keyword>
<evidence type="ECO:0000313" key="2">
    <source>
        <dbReference type="EMBL" id="SCG74284.1"/>
    </source>
</evidence>
<organism evidence="2 3">
    <name type="scientific">Micromonospora siamensis</name>
    <dbReference type="NCBI Taxonomy" id="299152"/>
    <lineage>
        <taxon>Bacteria</taxon>
        <taxon>Bacillati</taxon>
        <taxon>Actinomycetota</taxon>
        <taxon>Actinomycetes</taxon>
        <taxon>Micromonosporales</taxon>
        <taxon>Micromonosporaceae</taxon>
        <taxon>Micromonospora</taxon>
    </lineage>
</organism>